<feature type="region of interest" description="Disordered" evidence="2">
    <location>
        <begin position="538"/>
        <end position="568"/>
    </location>
</feature>
<dbReference type="SUPFAM" id="SSF48452">
    <property type="entry name" value="TPR-like"/>
    <property type="match status" value="1"/>
</dbReference>
<reference evidence="3 4" key="1">
    <citation type="submission" date="2017-12" db="EMBL/GenBank/DDBJ databases">
        <title>Sequencing, de novo assembly and annotation of complete genome of a new Thraustochytrid species, strain FCC1311.</title>
        <authorList>
            <person name="Sedici K."/>
            <person name="Godart F."/>
            <person name="Aiese Cigliano R."/>
            <person name="Sanseverino W."/>
            <person name="Barakat M."/>
            <person name="Ortet P."/>
            <person name="Marechal E."/>
            <person name="Cagnac O."/>
            <person name="Amato A."/>
        </authorList>
    </citation>
    <scope>NUCLEOTIDE SEQUENCE [LARGE SCALE GENOMIC DNA]</scope>
</reference>
<accession>A0A2R5GQD6</accession>
<evidence type="ECO:0000256" key="2">
    <source>
        <dbReference type="SAM" id="MobiDB-lite"/>
    </source>
</evidence>
<dbReference type="Gene3D" id="1.25.40.10">
    <property type="entry name" value="Tetratricopeptide repeat domain"/>
    <property type="match status" value="1"/>
</dbReference>
<dbReference type="OrthoDB" id="64915at2759"/>
<dbReference type="AlphaFoldDB" id="A0A2R5GQD6"/>
<feature type="repeat" description="TPR" evidence="1">
    <location>
        <begin position="848"/>
        <end position="881"/>
    </location>
</feature>
<dbReference type="PROSITE" id="PS50005">
    <property type="entry name" value="TPR"/>
    <property type="match status" value="1"/>
</dbReference>
<evidence type="ECO:0000256" key="1">
    <source>
        <dbReference type="PROSITE-ProRule" id="PRU00339"/>
    </source>
</evidence>
<feature type="compositionally biased region" description="Low complexity" evidence="2">
    <location>
        <begin position="546"/>
        <end position="560"/>
    </location>
</feature>
<organism evidence="3 4">
    <name type="scientific">Hondaea fermentalgiana</name>
    <dbReference type="NCBI Taxonomy" id="2315210"/>
    <lineage>
        <taxon>Eukaryota</taxon>
        <taxon>Sar</taxon>
        <taxon>Stramenopiles</taxon>
        <taxon>Bigyra</taxon>
        <taxon>Labyrinthulomycetes</taxon>
        <taxon>Thraustochytrida</taxon>
        <taxon>Thraustochytriidae</taxon>
        <taxon>Hondaea</taxon>
    </lineage>
</organism>
<protein>
    <submittedName>
        <fullName evidence="3">Uncharacterized protein</fullName>
    </submittedName>
</protein>
<dbReference type="InterPro" id="IPR011990">
    <property type="entry name" value="TPR-like_helical_dom_sf"/>
</dbReference>
<name>A0A2R5GQD6_9STRA</name>
<dbReference type="EMBL" id="BEYU01000078">
    <property type="protein sequence ID" value="GBG30571.1"/>
    <property type="molecule type" value="Genomic_DNA"/>
</dbReference>
<evidence type="ECO:0000313" key="3">
    <source>
        <dbReference type="EMBL" id="GBG30571.1"/>
    </source>
</evidence>
<dbReference type="InterPro" id="IPR019734">
    <property type="entry name" value="TPR_rpt"/>
</dbReference>
<dbReference type="SMART" id="SM00028">
    <property type="entry name" value="TPR"/>
    <property type="match status" value="1"/>
</dbReference>
<dbReference type="InParanoid" id="A0A2R5GQD6"/>
<sequence length="905" mass="101020">MIALDRLEKELESSTEHVANSDRCGLREHIVSLVQSGKHTAEIFESLFGVNAVAVEVEDVASLALSTGEKYPQTVASRLCREIDRQRRGVITYEDFTRWAIVLEEEVDNHKAEAKLAAKWHFETATDVDNESPVTTPQPGNRKCNKVEVLEKRIVNGEPVLVDAHNFAYDLRHQQLLGKLVQRRIVEDGDEDPDSDTDDELWTLIPPSPVLQADCFEDSEGDDDDDNEEGEEEEVKASASESVSDPDLGSQSQPRSQSRAPPLPREEKGRKLTRAPRKKNPGLQNENDSADSEAQAALPSARVLLIERRPRWRGGGCKTLGADSIPLEGLLRDAEAGVEHESVHVLRLLEASPETEFIVVLRTRTLRKKRDQPRKSTQIQIWCRRPHFQRLHPLAYVLEFGAGAGKFGFHVASRLLQLEQESLRGGDKPTRIVYVLTEVHEVSVRFWKSHSALQALFDEGVLDLAVVDAAHVDGCDPIVLEMSGLTITAGQTEAPVIGVCNYLFDSLEQDAFQVRRGVLYRAQVEIVGGLGKPLHVRRSLDNSTMRNPAPSSPGRSPPRGGDNDGEACQWSGGSLQFRPQLSWTYDLCDAAEDALLARELLPRGSAVEREVLVQQLRRYQAEEDELSVLIPLGAIRVVRNLVRLCHDPADVMILVADKGFHEVEEFAKIEDPQMVMHGGVSFMMNFHFFSRFCERVYRGAHVRRTSYMDGFKAMAVMFKYDHSLRRCDAALDQLLHGFDPGQIATLHAWSTTRERVKSLDEGLALLRTADYDQGSFLEVKHVFDSVLCGPELEYDVSIDLATLMSAYYPLQTFKDVAFETGRVYMNLGDYASASALFQRSLVDCGGHPVTWLNLGVCLAHCAKPEEARAAFEASLALDPGMERTRICLNQLQVGAKVEQEQAVNM</sequence>
<keyword evidence="1" id="KW-0802">TPR repeat</keyword>
<comment type="caution">
    <text evidence="3">The sequence shown here is derived from an EMBL/GenBank/DDBJ whole genome shotgun (WGS) entry which is preliminary data.</text>
</comment>
<feature type="region of interest" description="Disordered" evidence="2">
    <location>
        <begin position="188"/>
        <end position="295"/>
    </location>
</feature>
<proteinExistence type="predicted"/>
<evidence type="ECO:0000313" key="4">
    <source>
        <dbReference type="Proteomes" id="UP000241890"/>
    </source>
</evidence>
<feature type="compositionally biased region" description="Low complexity" evidence="2">
    <location>
        <begin position="237"/>
        <end position="260"/>
    </location>
</feature>
<feature type="compositionally biased region" description="Acidic residues" evidence="2">
    <location>
        <begin position="215"/>
        <end position="234"/>
    </location>
</feature>
<feature type="compositionally biased region" description="Basic residues" evidence="2">
    <location>
        <begin position="271"/>
        <end position="280"/>
    </location>
</feature>
<feature type="compositionally biased region" description="Acidic residues" evidence="2">
    <location>
        <begin position="188"/>
        <end position="201"/>
    </location>
</feature>
<dbReference type="Proteomes" id="UP000241890">
    <property type="component" value="Unassembled WGS sequence"/>
</dbReference>
<keyword evidence="4" id="KW-1185">Reference proteome</keyword>
<gene>
    <name evidence="3" type="ORF">FCC1311_067912</name>
</gene>